<dbReference type="Pfam" id="PF15892">
    <property type="entry name" value="BNR_4"/>
    <property type="match status" value="1"/>
</dbReference>
<accession>A0A5P6A929</accession>
<protein>
    <submittedName>
        <fullName evidence="1">Uncharacterized protein</fullName>
    </submittedName>
</protein>
<reference evidence="1" key="1">
    <citation type="submission" date="2018-05" db="EMBL/GenBank/DDBJ databases">
        <title>Bacterial isolates from healthy term breastfed infants carrying antibiotic resistance genes.</title>
        <authorList>
            <person name="Casaburi G."/>
        </authorList>
    </citation>
    <scope>NUCLEOTIDE SEQUENCE [LARGE SCALE GENOMIC DNA]</scope>
    <source>
        <strain evidence="1">7084_4</strain>
    </source>
</reference>
<gene>
    <name evidence="1" type="ORF">DMB90_01635</name>
</gene>
<organism evidence="1">
    <name type="scientific">Raoultella planticola</name>
    <name type="common">Klebsiella planticola</name>
    <dbReference type="NCBI Taxonomy" id="575"/>
    <lineage>
        <taxon>Bacteria</taxon>
        <taxon>Pseudomonadati</taxon>
        <taxon>Pseudomonadota</taxon>
        <taxon>Gammaproteobacteria</taxon>
        <taxon>Enterobacterales</taxon>
        <taxon>Enterobacteriaceae</taxon>
        <taxon>Klebsiella/Raoultella group</taxon>
        <taxon>Raoultella</taxon>
    </lineage>
</organism>
<dbReference type="EMBL" id="CP029752">
    <property type="protein sequence ID" value="QFG76419.1"/>
    <property type="molecule type" value="Genomic_DNA"/>
</dbReference>
<proteinExistence type="predicted"/>
<name>A0A5P6A929_RAOPL</name>
<evidence type="ECO:0000313" key="1">
    <source>
        <dbReference type="EMBL" id="QFG76419.1"/>
    </source>
</evidence>
<sequence>MRGLSVCRALPRAAAYSPAQYFGGPWSVFDLSTIPGNPFVSPNAADGHNSFSIAVTKAGHILVTGNEHVNECRCVISASPHDISAWRILSYTDDKVTYPRFIQYPDGTTQIFWRQGTSGNGTYYMNTFDDSTLLFGSKALVISAPDGEPYEQTICVDNKGVLHLCWGIGSPLHQQIRTVDCITRSQPIKAERSRMQRVISAMPCRFIPGTVSDPLSSAGQRIRQPERRMRGFIRQLPYGLLAAG</sequence>
<dbReference type="AlphaFoldDB" id="A0A5P6A929"/>